<reference evidence="2" key="1">
    <citation type="submission" date="2022-10" db="EMBL/GenBank/DDBJ databases">
        <title>Characterization and whole genome sequencing of a new Roseateles species, isolated from fresh water.</title>
        <authorList>
            <person name="Guliayeva D.Y."/>
            <person name="Akhremchuk A.E."/>
            <person name="Sikolenko M.A."/>
            <person name="Valentovich L.N."/>
            <person name="Sidarenka A.V."/>
        </authorList>
    </citation>
    <scope>NUCLEOTIDE SEQUENCE</scope>
    <source>
        <strain evidence="2">BIM B-1768</strain>
    </source>
</reference>
<keyword evidence="3" id="KW-1185">Reference proteome</keyword>
<organism evidence="2 3">
    <name type="scientific">Roseateles amylovorans</name>
    <dbReference type="NCBI Taxonomy" id="2978473"/>
    <lineage>
        <taxon>Bacteria</taxon>
        <taxon>Pseudomonadati</taxon>
        <taxon>Pseudomonadota</taxon>
        <taxon>Betaproteobacteria</taxon>
        <taxon>Burkholderiales</taxon>
        <taxon>Sphaerotilaceae</taxon>
        <taxon>Roseateles</taxon>
    </lineage>
</organism>
<dbReference type="Proteomes" id="UP001064933">
    <property type="component" value="Chromosome"/>
</dbReference>
<name>A0ABY6B0E3_9BURK</name>
<feature type="region of interest" description="Disordered" evidence="1">
    <location>
        <begin position="14"/>
        <end position="35"/>
    </location>
</feature>
<gene>
    <name evidence="2" type="ORF">N4261_01660</name>
</gene>
<evidence type="ECO:0000256" key="1">
    <source>
        <dbReference type="SAM" id="MobiDB-lite"/>
    </source>
</evidence>
<evidence type="ECO:0000313" key="3">
    <source>
        <dbReference type="Proteomes" id="UP001064933"/>
    </source>
</evidence>
<sequence>MFFTDALTMSRRLSSCDQPEDLPPAHGASPKANQMSVDEAKHRISEFVRTWTHDANLARSVFTRTHGKDFASALVAWYSRLIQATTLMERRTQDGLATRPELFVSRLELLREGNRQILSQGHVNPEKAGKFLSARNAFFDQEDQQRHECVYHQPFWSYFRSLRLMLETCTDIDRGYQLLDQLQTLSRNAGHGLHEACARGIKEAAAARAAAGDALLADLLATLHSIQLE</sequence>
<protein>
    <submittedName>
        <fullName evidence="2">Uncharacterized protein</fullName>
    </submittedName>
</protein>
<accession>A0ABY6B0E3</accession>
<proteinExistence type="predicted"/>
<evidence type="ECO:0000313" key="2">
    <source>
        <dbReference type="EMBL" id="UXH78672.1"/>
    </source>
</evidence>
<dbReference type="RefSeq" id="WP_261758503.1">
    <property type="nucleotide sequence ID" value="NZ_CP104562.2"/>
</dbReference>
<dbReference type="EMBL" id="CP104562">
    <property type="protein sequence ID" value="UXH78672.1"/>
    <property type="molecule type" value="Genomic_DNA"/>
</dbReference>